<organism evidence="4 5">
    <name type="scientific">Halobacillus trueperi</name>
    <dbReference type="NCBI Taxonomy" id="156205"/>
    <lineage>
        <taxon>Bacteria</taxon>
        <taxon>Bacillati</taxon>
        <taxon>Bacillota</taxon>
        <taxon>Bacilli</taxon>
        <taxon>Bacillales</taxon>
        <taxon>Bacillaceae</taxon>
        <taxon>Halobacillus</taxon>
    </lineage>
</organism>
<reference evidence="4 5" key="1">
    <citation type="submission" date="2018-08" db="EMBL/GenBank/DDBJ databases">
        <title>Genome sequence of Halobacillus trueperi KCTC 3686.</title>
        <authorList>
            <person name="Cho K.H."/>
            <person name="Kwak M.-J."/>
            <person name="Kim B.-Y."/>
            <person name="Chun J."/>
        </authorList>
    </citation>
    <scope>NUCLEOTIDE SEQUENCE [LARGE SCALE GENOMIC DNA]</scope>
    <source>
        <strain evidence="4 5">KCTC 3686</strain>
    </source>
</reference>
<dbReference type="InterPro" id="IPR050680">
    <property type="entry name" value="YpeA/RimI_acetyltransf"/>
</dbReference>
<dbReference type="PANTHER" id="PTHR43420:SF47">
    <property type="entry name" value="N-ACETYLTRANSFERASE DOMAIN-CONTAINING PROTEIN"/>
    <property type="match status" value="1"/>
</dbReference>
<dbReference type="InterPro" id="IPR000182">
    <property type="entry name" value="GNAT_dom"/>
</dbReference>
<keyword evidence="5" id="KW-1185">Reference proteome</keyword>
<dbReference type="Pfam" id="PF00583">
    <property type="entry name" value="Acetyltransf_1"/>
    <property type="match status" value="1"/>
</dbReference>
<dbReference type="GO" id="GO:0016747">
    <property type="term" value="F:acyltransferase activity, transferring groups other than amino-acyl groups"/>
    <property type="evidence" value="ECO:0007669"/>
    <property type="project" value="InterPro"/>
</dbReference>
<dbReference type="PANTHER" id="PTHR43420">
    <property type="entry name" value="ACETYLTRANSFERASE"/>
    <property type="match status" value="1"/>
</dbReference>
<feature type="domain" description="N-acetyltransferase" evidence="3">
    <location>
        <begin position="8"/>
        <end position="158"/>
    </location>
</feature>
<protein>
    <submittedName>
        <fullName evidence="4">N-acetyltransferase</fullName>
    </submittedName>
</protein>
<comment type="caution">
    <text evidence="4">The sequence shown here is derived from an EMBL/GenBank/DDBJ whole genome shotgun (WGS) entry which is preliminary data.</text>
</comment>
<dbReference type="InterPro" id="IPR016181">
    <property type="entry name" value="Acyl_CoA_acyltransferase"/>
</dbReference>
<dbReference type="PROSITE" id="PS51186">
    <property type="entry name" value="GNAT"/>
    <property type="match status" value="1"/>
</dbReference>
<evidence type="ECO:0000256" key="2">
    <source>
        <dbReference type="ARBA" id="ARBA00023315"/>
    </source>
</evidence>
<dbReference type="Proteomes" id="UP000256305">
    <property type="component" value="Unassembled WGS sequence"/>
</dbReference>
<dbReference type="AlphaFoldDB" id="A0A3E0J9M4"/>
<evidence type="ECO:0000256" key="1">
    <source>
        <dbReference type="ARBA" id="ARBA00022679"/>
    </source>
</evidence>
<evidence type="ECO:0000313" key="5">
    <source>
        <dbReference type="Proteomes" id="UP000256305"/>
    </source>
</evidence>
<keyword evidence="2" id="KW-0012">Acyltransferase</keyword>
<evidence type="ECO:0000259" key="3">
    <source>
        <dbReference type="PROSITE" id="PS51186"/>
    </source>
</evidence>
<dbReference type="SUPFAM" id="SSF55729">
    <property type="entry name" value="Acyl-CoA N-acyltransferases (Nat)"/>
    <property type="match status" value="1"/>
</dbReference>
<dbReference type="EMBL" id="QUAE01000006">
    <property type="protein sequence ID" value="REJ09474.1"/>
    <property type="molecule type" value="Genomic_DNA"/>
</dbReference>
<proteinExistence type="predicted"/>
<sequence>MKEEELVSRIHLVATNERRFFMADLLLADESEAIIESYIDDGLFYTIHLDDVHIGVCLFVFPEEHTVEIKNIAIQEAYQGQGYGKRVINAAFSLFQKKGYKEMLVGTSNSSIENLAFYQKAGFRFHEIHRDFFLQYSDPFYENGIRGMDMIYFRRPLTI</sequence>
<keyword evidence="1 4" id="KW-0808">Transferase</keyword>
<evidence type="ECO:0000313" key="4">
    <source>
        <dbReference type="EMBL" id="REJ09474.1"/>
    </source>
</evidence>
<dbReference type="Gene3D" id="3.40.630.30">
    <property type="match status" value="1"/>
</dbReference>
<dbReference type="CDD" id="cd04301">
    <property type="entry name" value="NAT_SF"/>
    <property type="match status" value="1"/>
</dbReference>
<name>A0A3E0J9M4_9BACI</name>
<gene>
    <name evidence="4" type="ORF">DYE48_10320</name>
</gene>
<accession>A0A3E0J9M4</accession>